<feature type="domain" description="Stress-response A/B barrel" evidence="3">
    <location>
        <begin position="3"/>
        <end position="101"/>
    </location>
</feature>
<dbReference type="Proteomes" id="UP000315522">
    <property type="component" value="Unassembled WGS sequence"/>
</dbReference>
<dbReference type="PANTHER" id="PTHR33178">
    <property type="match status" value="1"/>
</dbReference>
<dbReference type="Pfam" id="PF07876">
    <property type="entry name" value="Dabb"/>
    <property type="match status" value="1"/>
</dbReference>
<reference evidence="4 5" key="1">
    <citation type="submission" date="2018-05" db="EMBL/GenBank/DDBJ databases">
        <title>Genome sequencing and assembly of the regulated plant pathogen Lachnellula willkommii and related sister species for the development of diagnostic species identification markers.</title>
        <authorList>
            <person name="Giroux E."/>
            <person name="Bilodeau G."/>
        </authorList>
    </citation>
    <scope>NUCLEOTIDE SEQUENCE [LARGE SCALE GENOMIC DNA]</scope>
    <source>
        <strain evidence="4 5">CBS 172.35</strain>
    </source>
</reference>
<organism evidence="4 5">
    <name type="scientific">Lachnellula willkommii</name>
    <dbReference type="NCBI Taxonomy" id="215461"/>
    <lineage>
        <taxon>Eukaryota</taxon>
        <taxon>Fungi</taxon>
        <taxon>Dikarya</taxon>
        <taxon>Ascomycota</taxon>
        <taxon>Pezizomycotina</taxon>
        <taxon>Leotiomycetes</taxon>
        <taxon>Helotiales</taxon>
        <taxon>Lachnaceae</taxon>
        <taxon>Lachnellula</taxon>
    </lineage>
</organism>
<dbReference type="InterPro" id="IPR044662">
    <property type="entry name" value="HS1/DABB1-like"/>
</dbReference>
<dbReference type="PROSITE" id="PS51502">
    <property type="entry name" value="S_R_A_B_BARREL"/>
    <property type="match status" value="1"/>
</dbReference>
<keyword evidence="5" id="KW-1185">Reference proteome</keyword>
<evidence type="ECO:0000313" key="5">
    <source>
        <dbReference type="Proteomes" id="UP000315522"/>
    </source>
</evidence>
<accession>A0A559M7N1</accession>
<evidence type="ECO:0000313" key="4">
    <source>
        <dbReference type="EMBL" id="TVY88968.1"/>
    </source>
</evidence>
<protein>
    <recommendedName>
        <fullName evidence="3">Stress-response A/B barrel domain-containing protein</fullName>
    </recommendedName>
</protein>
<dbReference type="EMBL" id="QGML01001472">
    <property type="protein sequence ID" value="TVY88968.1"/>
    <property type="molecule type" value="Genomic_DNA"/>
</dbReference>
<feature type="non-terminal residue" evidence="4">
    <location>
        <position position="120"/>
    </location>
</feature>
<dbReference type="InterPro" id="IPR011008">
    <property type="entry name" value="Dimeric_a/b-barrel"/>
</dbReference>
<keyword evidence="2" id="KW-0732">Signal</keyword>
<sequence>MTVIHIVLVKFLPTVSATHKETFVHELKQLKLLPSVLDGRLIVGGPSVSDPIETSKGFQYALLSYHKNREAMEEYQASEEHLRVIKTYVFPYKEDLMRFDFEVDAEDEYMCRLIGDGLMK</sequence>
<comment type="caution">
    <text evidence="4">The sequence shown here is derived from an EMBL/GenBank/DDBJ whole genome shotgun (WGS) entry which is preliminary data.</text>
</comment>
<feature type="chain" id="PRO_5022014283" description="Stress-response A/B barrel domain-containing protein" evidence="2">
    <location>
        <begin position="18"/>
        <end position="120"/>
    </location>
</feature>
<evidence type="ECO:0000256" key="1">
    <source>
        <dbReference type="ARBA" id="ARBA00011738"/>
    </source>
</evidence>
<dbReference type="PANTHER" id="PTHR33178:SF17">
    <property type="entry name" value="STRESS-RESPONSE A_B BARREL DOMAIN-CONTAINING PROTEIN"/>
    <property type="match status" value="1"/>
</dbReference>
<dbReference type="SMART" id="SM00886">
    <property type="entry name" value="Dabb"/>
    <property type="match status" value="1"/>
</dbReference>
<name>A0A559M7N1_9HELO</name>
<comment type="subunit">
    <text evidence="1">Homodimer.</text>
</comment>
<gene>
    <name evidence="4" type="ORF">LAWI1_G003869</name>
</gene>
<feature type="signal peptide" evidence="2">
    <location>
        <begin position="1"/>
        <end position="17"/>
    </location>
</feature>
<dbReference type="Gene3D" id="3.30.70.100">
    <property type="match status" value="1"/>
</dbReference>
<dbReference type="InterPro" id="IPR013097">
    <property type="entry name" value="Dabb"/>
</dbReference>
<proteinExistence type="predicted"/>
<evidence type="ECO:0000256" key="2">
    <source>
        <dbReference type="SAM" id="SignalP"/>
    </source>
</evidence>
<dbReference type="AlphaFoldDB" id="A0A559M7N1"/>
<dbReference type="SUPFAM" id="SSF54909">
    <property type="entry name" value="Dimeric alpha+beta barrel"/>
    <property type="match status" value="1"/>
</dbReference>
<evidence type="ECO:0000259" key="3">
    <source>
        <dbReference type="PROSITE" id="PS51502"/>
    </source>
</evidence>